<dbReference type="Gene3D" id="1.20.1250.20">
    <property type="entry name" value="MFS general substrate transporter like domains"/>
    <property type="match status" value="1"/>
</dbReference>
<feature type="transmembrane region" description="Helical" evidence="7">
    <location>
        <begin position="112"/>
        <end position="133"/>
    </location>
</feature>
<evidence type="ECO:0000256" key="6">
    <source>
        <dbReference type="SAM" id="MobiDB-lite"/>
    </source>
</evidence>
<dbReference type="GO" id="GO:0005886">
    <property type="term" value="C:plasma membrane"/>
    <property type="evidence" value="ECO:0007669"/>
    <property type="project" value="UniProtKB-SubCell"/>
</dbReference>
<dbReference type="PRINTS" id="PR01988">
    <property type="entry name" value="EXPORTERBACE"/>
</dbReference>
<evidence type="ECO:0000256" key="5">
    <source>
        <dbReference type="ARBA" id="ARBA00023136"/>
    </source>
</evidence>
<dbReference type="STRING" id="47854.GA0070603_5901"/>
<evidence type="ECO:0000256" key="1">
    <source>
        <dbReference type="ARBA" id="ARBA00004651"/>
    </source>
</evidence>
<feature type="transmembrane region" description="Helical" evidence="7">
    <location>
        <begin position="347"/>
        <end position="369"/>
    </location>
</feature>
<accession>A0A1C6VYH6</accession>
<feature type="transmembrane region" description="Helical" evidence="7">
    <location>
        <begin position="48"/>
        <end position="74"/>
    </location>
</feature>
<proteinExistence type="predicted"/>
<dbReference type="InterPro" id="IPR036259">
    <property type="entry name" value="MFS_trans_sf"/>
</dbReference>
<feature type="transmembrane region" description="Helical" evidence="7">
    <location>
        <begin position="390"/>
        <end position="410"/>
    </location>
</feature>
<gene>
    <name evidence="8" type="ORF">GA0070603_5901</name>
</gene>
<dbReference type="PANTHER" id="PTHR23513:SF6">
    <property type="entry name" value="MAJOR FACILITATOR SUPERFAMILY ASSOCIATED DOMAIN-CONTAINING PROTEIN"/>
    <property type="match status" value="1"/>
</dbReference>
<dbReference type="SUPFAM" id="SSF103473">
    <property type="entry name" value="MFS general substrate transporter"/>
    <property type="match status" value="1"/>
</dbReference>
<feature type="transmembrane region" description="Helical" evidence="7">
    <location>
        <begin position="416"/>
        <end position="435"/>
    </location>
</feature>
<dbReference type="CDD" id="cd06173">
    <property type="entry name" value="MFS_MefA_like"/>
    <property type="match status" value="1"/>
</dbReference>
<protein>
    <submittedName>
        <fullName evidence="8">Predicted arabinose efflux permease, MFS family</fullName>
    </submittedName>
</protein>
<reference evidence="9" key="1">
    <citation type="submission" date="2016-06" db="EMBL/GenBank/DDBJ databases">
        <authorList>
            <person name="Varghese N."/>
            <person name="Submissions Spin"/>
        </authorList>
    </citation>
    <scope>NUCLEOTIDE SEQUENCE [LARGE SCALE GENOMIC DNA]</scope>
    <source>
        <strain evidence="9">DSM 44151</strain>
    </source>
</reference>
<dbReference type="EMBL" id="FMIB01000002">
    <property type="protein sequence ID" value="SCL71368.1"/>
    <property type="molecule type" value="Genomic_DNA"/>
</dbReference>
<keyword evidence="3 7" id="KW-0812">Transmembrane</keyword>
<dbReference type="PANTHER" id="PTHR23513">
    <property type="entry name" value="INTEGRAL MEMBRANE EFFLUX PROTEIN-RELATED"/>
    <property type="match status" value="1"/>
</dbReference>
<evidence type="ECO:0000313" key="9">
    <source>
        <dbReference type="Proteomes" id="UP000198605"/>
    </source>
</evidence>
<keyword evidence="9" id="KW-1185">Reference proteome</keyword>
<feature type="transmembrane region" description="Helical" evidence="7">
    <location>
        <begin position="289"/>
        <end position="311"/>
    </location>
</feature>
<dbReference type="InterPro" id="IPR011701">
    <property type="entry name" value="MFS"/>
</dbReference>
<evidence type="ECO:0000256" key="7">
    <source>
        <dbReference type="SAM" id="Phobius"/>
    </source>
</evidence>
<evidence type="ECO:0000256" key="2">
    <source>
        <dbReference type="ARBA" id="ARBA00022475"/>
    </source>
</evidence>
<feature type="transmembrane region" description="Helical" evidence="7">
    <location>
        <begin position="80"/>
        <end position="100"/>
    </location>
</feature>
<dbReference type="GO" id="GO:0022857">
    <property type="term" value="F:transmembrane transporter activity"/>
    <property type="evidence" value="ECO:0007669"/>
    <property type="project" value="InterPro"/>
</dbReference>
<feature type="region of interest" description="Disordered" evidence="6">
    <location>
        <begin position="1"/>
        <end position="36"/>
    </location>
</feature>
<sequence>MSARGEPGLRAPQSRTNRGTVTAPVGTADPATTSRPAGGLLRHRDFRLLWAGQTVSAVGSNVTAVALPLVAVAVLDATTFQVAVLTAAAWLPWLLAGLPAGAWVDRVRRRPVMIAADLVSAALFATVPVAALLDLLTVGQLLVVALGAGLARVFFETADQVYLPTLLRPEQVPEGNAKLHATQTASYLVGPGLAGLIAQLAGAVTAVLLDAVSFLVSAACLSRIRAVEPRPGRPAGSPSLRREVADGLRFVVRDPYLRVLTVFGAASNIGLTGYQALLVVFLVRSAGLPAGLVGLLIGLASVGGLLGAALATGLARRLGTARALLVAGALAGPPALLIPLAGPGGRVAWLVLGGALVSLGVAVGNVVKASFRQTYTPHRLLGRVTVSMHLLNYGTIPLAALLAGALGAAWGPAGAIRAMTAWLALTPLILLAGPLRRRRDLPAAPA</sequence>
<feature type="transmembrane region" description="Helical" evidence="7">
    <location>
        <begin position="196"/>
        <end position="221"/>
    </location>
</feature>
<evidence type="ECO:0000256" key="4">
    <source>
        <dbReference type="ARBA" id="ARBA00022989"/>
    </source>
</evidence>
<dbReference type="InterPro" id="IPR022324">
    <property type="entry name" value="Bacilysin_exporter_BacE_put"/>
</dbReference>
<evidence type="ECO:0000256" key="3">
    <source>
        <dbReference type="ARBA" id="ARBA00022692"/>
    </source>
</evidence>
<feature type="transmembrane region" description="Helical" evidence="7">
    <location>
        <begin position="259"/>
        <end position="283"/>
    </location>
</feature>
<name>A0A1C6VYH6_9ACTN</name>
<dbReference type="Proteomes" id="UP000198605">
    <property type="component" value="Unassembled WGS sequence"/>
</dbReference>
<keyword evidence="4 7" id="KW-1133">Transmembrane helix</keyword>
<feature type="transmembrane region" description="Helical" evidence="7">
    <location>
        <begin position="323"/>
        <end position="341"/>
    </location>
</feature>
<evidence type="ECO:0000313" key="8">
    <source>
        <dbReference type="EMBL" id="SCL71368.1"/>
    </source>
</evidence>
<dbReference type="Pfam" id="PF07690">
    <property type="entry name" value="MFS_1"/>
    <property type="match status" value="1"/>
</dbReference>
<keyword evidence="5 7" id="KW-0472">Membrane</keyword>
<dbReference type="AlphaFoldDB" id="A0A1C6VYH6"/>
<organism evidence="8 9">
    <name type="scientific">Micromonospora chersina</name>
    <dbReference type="NCBI Taxonomy" id="47854"/>
    <lineage>
        <taxon>Bacteria</taxon>
        <taxon>Bacillati</taxon>
        <taxon>Actinomycetota</taxon>
        <taxon>Actinomycetes</taxon>
        <taxon>Micromonosporales</taxon>
        <taxon>Micromonosporaceae</taxon>
        <taxon>Micromonospora</taxon>
    </lineage>
</organism>
<comment type="subcellular location">
    <subcellularLocation>
        <location evidence="1">Cell membrane</location>
        <topology evidence="1">Multi-pass membrane protein</topology>
    </subcellularLocation>
</comment>
<keyword evidence="2" id="KW-1003">Cell membrane</keyword>